<dbReference type="RefSeq" id="WP_163772970.1">
    <property type="nucleotide sequence ID" value="NZ_JAAGXA010000009.1"/>
</dbReference>
<name>A0A6P0HL89_9ACTN</name>
<comment type="caution">
    <text evidence="3">The sequence shown here is derived from an EMBL/GenBank/DDBJ whole genome shotgun (WGS) entry which is preliminary data.</text>
</comment>
<dbReference type="Pfam" id="PF04213">
    <property type="entry name" value="HtaA"/>
    <property type="match status" value="1"/>
</dbReference>
<gene>
    <name evidence="3" type="ORF">G3T38_14250</name>
</gene>
<evidence type="ECO:0000313" key="4">
    <source>
        <dbReference type="Proteomes" id="UP000468687"/>
    </source>
</evidence>
<reference evidence="3 4" key="1">
    <citation type="journal article" date="2014" name="Int. J. Syst. Evol. Microbiol.">
        <title>Nocardioides zeae sp. nov., isolated from the stem of Zea mays.</title>
        <authorList>
            <person name="Glaeser S.P."/>
            <person name="McInroy J.A."/>
            <person name="Busse H.J."/>
            <person name="Kampfer P."/>
        </authorList>
    </citation>
    <scope>NUCLEOTIDE SEQUENCE [LARGE SCALE GENOMIC DNA]</scope>
    <source>
        <strain evidence="3 4">JCM 30728</strain>
    </source>
</reference>
<evidence type="ECO:0000256" key="1">
    <source>
        <dbReference type="SAM" id="SignalP"/>
    </source>
</evidence>
<dbReference type="InterPro" id="IPR007331">
    <property type="entry name" value="Htaa"/>
</dbReference>
<sequence length="567" mass="57718">MSTLTRVGARRGVRTSAALTVAALVTAPLALATAPAQAADETPAPLTLQWEISERFDSHLSTHVLGDGATEDASTGVITFPGGVGTYHPATDEASVAYDGSVAGSFAFGGTTYYTVTLADPVVTVGADGAGEISAVVSAWNASTGPSSPEASTDPTRVVVTTFDAGDGWTDGEGVGTLTATPDWAGVLPAGSAEATALGIPSGQPVDGQSFSPDFLGALTPGVRAHFYASGASSDSQKDPSSFVAEAAPVAPPTVTYETLGADPTEGLTLSVKGQGFRAVTQPGDNGVYVGLAEAGGLPPVDDREGQDAFAAVDWITPSRITEGAFSSVLNAPTDELDPTKQYALYTWQAHTHSNDSQDTETAVEIDWSQLEAPTPATLTFAGAVAQRYATTNWVGVSVGGVEDGAGTVTLTGVGAAQTATIEFGRAAFRVPASLKPGAYTARFSLATQGADPVVLTKAFTVYKGQPVLGHSLSTTPTPSRTGNLLVGVAHAGNGAGQVARPAGQAVVRLYTSAGRGVWYSGVKVLSNGTVRLQLPKLAKGSYRLDISYGGSSLTLGASQQRTFTVR</sequence>
<accession>A0A6P0HL89</accession>
<feature type="signal peptide" evidence="1">
    <location>
        <begin position="1"/>
        <end position="38"/>
    </location>
</feature>
<keyword evidence="1" id="KW-0732">Signal</keyword>
<feature type="domain" description="Htaa" evidence="2">
    <location>
        <begin position="47"/>
        <end position="207"/>
    </location>
</feature>
<evidence type="ECO:0000313" key="3">
    <source>
        <dbReference type="EMBL" id="NEN79442.1"/>
    </source>
</evidence>
<proteinExistence type="predicted"/>
<feature type="chain" id="PRO_5026981942" description="Htaa domain-containing protein" evidence="1">
    <location>
        <begin position="39"/>
        <end position="567"/>
    </location>
</feature>
<protein>
    <recommendedName>
        <fullName evidence="2">Htaa domain-containing protein</fullName>
    </recommendedName>
</protein>
<evidence type="ECO:0000259" key="2">
    <source>
        <dbReference type="Pfam" id="PF04213"/>
    </source>
</evidence>
<organism evidence="3 4">
    <name type="scientific">Nocardioides zeae</name>
    <dbReference type="NCBI Taxonomy" id="1457234"/>
    <lineage>
        <taxon>Bacteria</taxon>
        <taxon>Bacillati</taxon>
        <taxon>Actinomycetota</taxon>
        <taxon>Actinomycetes</taxon>
        <taxon>Propionibacteriales</taxon>
        <taxon>Nocardioidaceae</taxon>
        <taxon>Nocardioides</taxon>
    </lineage>
</organism>
<keyword evidence="4" id="KW-1185">Reference proteome</keyword>
<dbReference type="EMBL" id="JAAGXA010000009">
    <property type="protein sequence ID" value="NEN79442.1"/>
    <property type="molecule type" value="Genomic_DNA"/>
</dbReference>
<dbReference type="Proteomes" id="UP000468687">
    <property type="component" value="Unassembled WGS sequence"/>
</dbReference>
<dbReference type="AlphaFoldDB" id="A0A6P0HL89"/>